<dbReference type="EMBL" id="SGPJ01000545">
    <property type="protein sequence ID" value="THG93899.1"/>
    <property type="molecule type" value="Genomic_DNA"/>
</dbReference>
<comment type="caution">
    <text evidence="2">The sequence shown here is derived from an EMBL/GenBank/DDBJ whole genome shotgun (WGS) entry which is preliminary data.</text>
</comment>
<feature type="compositionally biased region" description="Basic and acidic residues" evidence="1">
    <location>
        <begin position="42"/>
        <end position="60"/>
    </location>
</feature>
<evidence type="ECO:0000313" key="3">
    <source>
        <dbReference type="Proteomes" id="UP000309038"/>
    </source>
</evidence>
<dbReference type="AlphaFoldDB" id="A0A4S4KC84"/>
<organism evidence="2 3">
    <name type="scientific">Hermanssonia centrifuga</name>
    <dbReference type="NCBI Taxonomy" id="98765"/>
    <lineage>
        <taxon>Eukaryota</taxon>
        <taxon>Fungi</taxon>
        <taxon>Dikarya</taxon>
        <taxon>Basidiomycota</taxon>
        <taxon>Agaricomycotina</taxon>
        <taxon>Agaricomycetes</taxon>
        <taxon>Polyporales</taxon>
        <taxon>Meruliaceae</taxon>
        <taxon>Hermanssonia</taxon>
    </lineage>
</organism>
<gene>
    <name evidence="2" type="ORF">EW026_g7454</name>
</gene>
<evidence type="ECO:0000256" key="1">
    <source>
        <dbReference type="SAM" id="MobiDB-lite"/>
    </source>
</evidence>
<sequence>MLKHRFMPLGSLAPANGTEEDDMDIDHPPEYPPDTDVNSPKKAKEGDLKAKKRKVDDNGAKKAKKARKAQ</sequence>
<name>A0A4S4KC84_9APHY</name>
<feature type="compositionally biased region" description="Basic residues" evidence="1">
    <location>
        <begin position="61"/>
        <end position="70"/>
    </location>
</feature>
<evidence type="ECO:0000313" key="2">
    <source>
        <dbReference type="EMBL" id="THG93899.1"/>
    </source>
</evidence>
<reference evidence="2 3" key="1">
    <citation type="submission" date="2019-02" db="EMBL/GenBank/DDBJ databases">
        <title>Genome sequencing of the rare red list fungi Phlebia centrifuga.</title>
        <authorList>
            <person name="Buettner E."/>
            <person name="Kellner H."/>
        </authorList>
    </citation>
    <scope>NUCLEOTIDE SEQUENCE [LARGE SCALE GENOMIC DNA]</scope>
    <source>
        <strain evidence="2 3">DSM 108282</strain>
    </source>
</reference>
<protein>
    <submittedName>
        <fullName evidence="2">Uncharacterized protein</fullName>
    </submittedName>
</protein>
<accession>A0A4S4KC84</accession>
<feature type="region of interest" description="Disordered" evidence="1">
    <location>
        <begin position="1"/>
        <end position="70"/>
    </location>
</feature>
<keyword evidence="3" id="KW-1185">Reference proteome</keyword>
<dbReference type="Proteomes" id="UP000309038">
    <property type="component" value="Unassembled WGS sequence"/>
</dbReference>
<proteinExistence type="predicted"/>